<name>A0A6M3VXB3_SSRV1</name>
<accession>A0A6M3VXB3</accession>
<keyword evidence="2" id="KW-1185">Reference proteome</keyword>
<dbReference type="Proteomes" id="UP000503449">
    <property type="component" value="Segment"/>
</dbReference>
<evidence type="ECO:0000313" key="1">
    <source>
        <dbReference type="EMBL" id="QJF12277.1"/>
    </source>
</evidence>
<gene>
    <name evidence="1" type="ORF">SSRV1_gp01</name>
</gene>
<organismHost>
    <name type="scientific">Saccharolobus solfataricus</name>
    <name type="common">Sulfolobus solfataricus</name>
    <dbReference type="NCBI Taxonomy" id="2287"/>
</organismHost>
<reference evidence="1 2" key="1">
    <citation type="journal article" date="2020" name="ISME J.">
        <title>New virus isolates from Italian hydrothermal environments underscore the biogeographic pattern in archaeal virus communities.</title>
        <authorList>
            <person name="Baquero D.P."/>
            <person name="Contursi P."/>
            <person name="Piochi M."/>
            <person name="Bartolucci S."/>
            <person name="Liu Y."/>
            <person name="Cvirkaite-Krupovic V."/>
            <person name="Prangishvili D."/>
            <person name="Krupovic M."/>
        </authorList>
    </citation>
    <scope>NUCLEOTIDE SEQUENCE [LARGE SCALE GENOMIC DNA]</scope>
    <source>
        <strain evidence="1">149</strain>
    </source>
</reference>
<sequence>MVGGEKVSNFEECLSFFNIPEFSFEMLSYSEQKLFRICVKFFSIRDFDLGNLDLTGLDKNNQRKVTELILQILGSSKM</sequence>
<organism evidence="1 2">
    <name type="scientific">Saccharolobus solfataricus rod-shaped virus 1</name>
    <name type="common">SSRV1</name>
    <dbReference type="NCBI Taxonomy" id="2730619"/>
    <lineage>
        <taxon>Viruses</taxon>
        <taxon>Adnaviria</taxon>
        <taxon>Zilligvirae</taxon>
        <taxon>Taleaviricota</taxon>
        <taxon>Tokiviricetes</taxon>
        <taxon>Ligamenvirales</taxon>
        <taxon>Rudiviridae</taxon>
        <taxon>Hoswirudivirus</taxon>
        <taxon>Hoswirudivirus saccharolobi</taxon>
        <taxon>Hoswirudivirus SSRV1</taxon>
    </lineage>
</organism>
<protein>
    <submittedName>
        <fullName evidence="1">Uncharacterized protein</fullName>
    </submittedName>
</protein>
<proteinExistence type="predicted"/>
<evidence type="ECO:0000313" key="2">
    <source>
        <dbReference type="Proteomes" id="UP000503449"/>
    </source>
</evidence>
<dbReference type="EMBL" id="MN876841">
    <property type="protein sequence ID" value="QJF12277.1"/>
    <property type="molecule type" value="Genomic_DNA"/>
</dbReference>